<evidence type="ECO:0000256" key="2">
    <source>
        <dbReference type="SAM" id="SignalP"/>
    </source>
</evidence>
<keyword evidence="2" id="KW-0732">Signal</keyword>
<keyword evidence="5" id="KW-1185">Reference proteome</keyword>
<feature type="signal peptide" evidence="2">
    <location>
        <begin position="1"/>
        <end position="32"/>
    </location>
</feature>
<evidence type="ECO:0000313" key="5">
    <source>
        <dbReference type="Proteomes" id="UP000430146"/>
    </source>
</evidence>
<feature type="compositionally biased region" description="Basic and acidic residues" evidence="1">
    <location>
        <begin position="387"/>
        <end position="396"/>
    </location>
</feature>
<feature type="domain" description="PE-PPE" evidence="3">
    <location>
        <begin position="78"/>
        <end position="248"/>
    </location>
</feature>
<feature type="chain" id="PRO_5024992542" description="PE-PPE domain-containing protein" evidence="2">
    <location>
        <begin position="33"/>
        <end position="409"/>
    </location>
</feature>
<dbReference type="Pfam" id="PF08237">
    <property type="entry name" value="PE-PPE"/>
    <property type="match status" value="1"/>
</dbReference>
<name>A0A5S9QFQ4_MYCVN</name>
<dbReference type="Proteomes" id="UP000430146">
    <property type="component" value="Unassembled WGS sequence"/>
</dbReference>
<feature type="compositionally biased region" description="Low complexity" evidence="1">
    <location>
        <begin position="397"/>
        <end position="409"/>
    </location>
</feature>
<accession>A0A5S9QFQ4</accession>
<protein>
    <recommendedName>
        <fullName evidence="3">PE-PPE domain-containing protein</fullName>
    </recommendedName>
</protein>
<proteinExistence type="predicted"/>
<dbReference type="SUPFAM" id="SSF53474">
    <property type="entry name" value="alpha/beta-Hydrolases"/>
    <property type="match status" value="1"/>
</dbReference>
<dbReference type="EMBL" id="CACSIP010000014">
    <property type="protein sequence ID" value="CAA0116533.1"/>
    <property type="molecule type" value="Genomic_DNA"/>
</dbReference>
<dbReference type="OrthoDB" id="4371169at2"/>
<reference evidence="4 5" key="1">
    <citation type="submission" date="2019-11" db="EMBL/GenBank/DDBJ databases">
        <authorList>
            <person name="Holert J."/>
        </authorList>
    </citation>
    <scope>NUCLEOTIDE SEQUENCE [LARGE SCALE GENOMIC DNA]</scope>
    <source>
        <strain evidence="4">BC8_1</strain>
    </source>
</reference>
<gene>
    <name evidence="4" type="ORF">AELLOGFF_03916</name>
</gene>
<feature type="compositionally biased region" description="Acidic residues" evidence="1">
    <location>
        <begin position="331"/>
        <end position="367"/>
    </location>
</feature>
<dbReference type="RefSeq" id="WP_159230538.1">
    <property type="nucleotide sequence ID" value="NZ_CACSIP010000014.1"/>
</dbReference>
<dbReference type="InterPro" id="IPR013228">
    <property type="entry name" value="PE-PPE_C"/>
</dbReference>
<sequence>MNRRHKRALAAAVAALSMPAVIALSAVPPALAATVLAAEGTTRASGEAQTAFNGAFCAPNTCRSLGPGPVATSTSAQQIQTGVDTTPGDVILIGYSLGASGVYDRLREWERNPELAPDPERVVLIVTYGNPENKFGGNQRNRSGAGLSAEQPYEHLDVVVQYDGVADRPTRFGFYSLINSGSSRHFTYFEDDIDINDPGNLVYREGNTTYMLIEAETLPMLRWVEPFVSDERMAELDARYRPLVERDYDRPDFIEQGEGADWGNGTPPPSVSDTDSDVSRLPEGGSLSATNTAAIEDESSAETRMARASRTDDVSGDDAAGDADLPTAPIEDTEDSGADAEDLADTEDSGADADEPADTGDSGDDDDAKTKRDTTRTATSGDDDDRDRDRDRDRDSSVSSDSGPSSDAA</sequence>
<evidence type="ECO:0000313" key="4">
    <source>
        <dbReference type="EMBL" id="CAA0116533.1"/>
    </source>
</evidence>
<evidence type="ECO:0000256" key="1">
    <source>
        <dbReference type="SAM" id="MobiDB-lite"/>
    </source>
</evidence>
<dbReference type="InterPro" id="IPR029058">
    <property type="entry name" value="AB_hydrolase_fold"/>
</dbReference>
<organism evidence="4 5">
    <name type="scientific">Mycolicibacterium vanbaalenii</name>
    <name type="common">Mycobacterium vanbaalenii</name>
    <dbReference type="NCBI Taxonomy" id="110539"/>
    <lineage>
        <taxon>Bacteria</taxon>
        <taxon>Bacillati</taxon>
        <taxon>Actinomycetota</taxon>
        <taxon>Actinomycetes</taxon>
        <taxon>Mycobacteriales</taxon>
        <taxon>Mycobacteriaceae</taxon>
        <taxon>Mycolicibacterium</taxon>
    </lineage>
</organism>
<dbReference type="AlphaFoldDB" id="A0A5S9QFQ4"/>
<dbReference type="Gene3D" id="3.40.50.1820">
    <property type="entry name" value="alpha/beta hydrolase"/>
    <property type="match status" value="1"/>
</dbReference>
<evidence type="ECO:0000259" key="3">
    <source>
        <dbReference type="Pfam" id="PF08237"/>
    </source>
</evidence>
<feature type="region of interest" description="Disordered" evidence="1">
    <location>
        <begin position="254"/>
        <end position="409"/>
    </location>
</feature>